<feature type="chain" id="PRO_5009446370" evidence="1">
    <location>
        <begin position="20"/>
        <end position="580"/>
    </location>
</feature>
<dbReference type="InParanoid" id="A0A1E1KRD4"/>
<accession>A0A1E1KRD4</accession>
<dbReference type="GO" id="GO:0005576">
    <property type="term" value="C:extracellular region"/>
    <property type="evidence" value="ECO:0007669"/>
    <property type="project" value="TreeGrafter"/>
</dbReference>
<proteinExistence type="predicted"/>
<reference evidence="3" key="1">
    <citation type="submission" date="2016-03" db="EMBL/GenBank/DDBJ databases">
        <authorList>
            <person name="Ploux O."/>
        </authorList>
    </citation>
    <scope>NUCLEOTIDE SEQUENCE [LARGE SCALE GENOMIC DNA]</scope>
    <source>
        <strain evidence="3">UK7</strain>
    </source>
</reference>
<dbReference type="PANTHER" id="PTHR38787">
    <property type="entry name" value="REGULATORY P DOMAIN-CONTAINING PROTEIN"/>
    <property type="match status" value="1"/>
</dbReference>
<dbReference type="EMBL" id="FJUW01000020">
    <property type="protein sequence ID" value="CZT00550.1"/>
    <property type="molecule type" value="Genomic_DNA"/>
</dbReference>
<sequence length="580" mass="63440">MVRISSINALTLLCSAVAGKEINMMGVAHSEEYISGAKHAEIMKIKMAYWDFELASGAMNSELYPELGYTKCIDGFAAAIPGDFNNTFACRNMDMYHFRSHTSLGSAVQGQASSSWGWTSSEGREFVAIGHFDGTAFVEISSEGNMIYLGRLPTWDAIGARWREIRVVKDLLVVGSEAWGHGIQLFDMTKLLTLDPANPTIFTQNDLASHWGVVSQGNDSEPWDKLPVGRTHNVVVNQELGYAVAVGSVGGNVSTRVRENMPCNGGMIFLDISDPSNMRSTGCAAADFYVHDAQCVVYRGPDKRYEGRDICYAYNEDTVTIFDVTGDKKIGNQSTIISRTSYEGAEYIHQGVVLDLQNQEYLILDDEYDEQRAVVGPATNKLPTTHIFDIRDLESPKYTGFYQGKARAIDHNQYIYDGFVYQSNYGAGFHIYDISSIPSDPTGKSVYEAAFFDIFPEDDEAPGGGKAVFAGTWSSYAGFKSGFIYVNTIERGSFILKATAKSPPRAPVCNADNCLRAFRANSIPGRLEESQEFCGGFLARQRAVQDVTKAYAKDACTGTVGLKAQVSSACACLPKATAAL</sequence>
<dbReference type="NCBIfam" id="TIGR04312">
    <property type="entry name" value="choice_anch_B"/>
    <property type="match status" value="1"/>
</dbReference>
<keyword evidence="1" id="KW-0732">Signal</keyword>
<feature type="signal peptide" evidence="1">
    <location>
        <begin position="1"/>
        <end position="19"/>
    </location>
</feature>
<protein>
    <submittedName>
        <fullName evidence="2">Uncharacterized protein</fullName>
    </submittedName>
</protein>
<dbReference type="PANTHER" id="PTHR38787:SF3">
    <property type="entry name" value="REGULATORY P DOMAIN-CONTAINING PROTEIN"/>
    <property type="match status" value="1"/>
</dbReference>
<dbReference type="Proteomes" id="UP000178129">
    <property type="component" value="Unassembled WGS sequence"/>
</dbReference>
<organism evidence="2 3">
    <name type="scientific">Rhynchosporium graminicola</name>
    <dbReference type="NCBI Taxonomy" id="2792576"/>
    <lineage>
        <taxon>Eukaryota</taxon>
        <taxon>Fungi</taxon>
        <taxon>Dikarya</taxon>
        <taxon>Ascomycota</taxon>
        <taxon>Pezizomycotina</taxon>
        <taxon>Leotiomycetes</taxon>
        <taxon>Helotiales</taxon>
        <taxon>Ploettnerulaceae</taxon>
        <taxon>Rhynchosporium</taxon>
    </lineage>
</organism>
<evidence type="ECO:0000313" key="3">
    <source>
        <dbReference type="Proteomes" id="UP000178129"/>
    </source>
</evidence>
<dbReference type="InterPro" id="IPR027589">
    <property type="entry name" value="Choice_anch_B"/>
</dbReference>
<keyword evidence="3" id="KW-1185">Reference proteome</keyword>
<gene>
    <name evidence="2" type="ORF">RCO7_03006</name>
</gene>
<comment type="caution">
    <text evidence="2">The sequence shown here is derived from an EMBL/GenBank/DDBJ whole genome shotgun (WGS) entry which is preliminary data.</text>
</comment>
<dbReference type="AlphaFoldDB" id="A0A1E1KRD4"/>
<name>A0A1E1KRD4_9HELO</name>
<evidence type="ECO:0000313" key="2">
    <source>
        <dbReference type="EMBL" id="CZT00550.1"/>
    </source>
</evidence>
<evidence type="ECO:0000256" key="1">
    <source>
        <dbReference type="SAM" id="SignalP"/>
    </source>
</evidence>